<reference evidence="1 2" key="2">
    <citation type="journal article" date="2013" name="Genome Announc.">
        <title>Genome Sequences of Three hpAfrica2 Strains of Helicobacter pylori.</title>
        <authorList>
            <person name="Duncan S.S."/>
            <person name="Bertoli M.T."/>
            <person name="Kersulyte D."/>
            <person name="Valk P.L."/>
            <person name="Tamma S."/>
            <person name="Segal I."/>
            <person name="McClain M.S."/>
            <person name="Cover T.L."/>
            <person name="Berg D.E."/>
        </authorList>
    </citation>
    <scope>NUCLEOTIDE SEQUENCE [LARGE SCALE GENOMIC DNA]</scope>
    <source>
        <strain evidence="1 2">SouthAfrica7</strain>
    </source>
</reference>
<sequence length="31" mass="3495">MINYLRQFLAFFETIQSPNNPQKLGGLSVAP</sequence>
<protein>
    <submittedName>
        <fullName evidence="1">Uncharacterized protein</fullName>
    </submittedName>
</protein>
<dbReference type="EMBL" id="CP002336">
    <property type="protein sequence ID" value="ADU84252.1"/>
    <property type="molecule type" value="Genomic_DNA"/>
</dbReference>
<gene>
    <name evidence="1" type="ordered locus">HPSA_01140</name>
</gene>
<organism evidence="1 2">
    <name type="scientific">Helicobacter pylori (strain SouthAfrica7)</name>
    <dbReference type="NCBI Taxonomy" id="907239"/>
    <lineage>
        <taxon>Bacteria</taxon>
        <taxon>Pseudomonadati</taxon>
        <taxon>Campylobacterota</taxon>
        <taxon>Epsilonproteobacteria</taxon>
        <taxon>Campylobacterales</taxon>
        <taxon>Helicobacteraceae</taxon>
        <taxon>Helicobacter</taxon>
    </lineage>
</organism>
<evidence type="ECO:0000313" key="1">
    <source>
        <dbReference type="EMBL" id="ADU84252.1"/>
    </source>
</evidence>
<reference evidence="2" key="1">
    <citation type="submission" date="2010-11" db="EMBL/GenBank/DDBJ databases">
        <title>Genome sequence of Helicobacter pylori strain SouthAfrica7.</title>
        <authorList>
            <person name="Kersulyte D."/>
            <person name="Segal I."/>
            <person name="Mistry R."/>
            <person name="Berg D.E."/>
        </authorList>
    </citation>
    <scope>NUCLEOTIDE SEQUENCE [LARGE SCALE GENOMIC DNA]</scope>
    <source>
        <strain evidence="2">SouthAfrica7</strain>
    </source>
</reference>
<dbReference type="KEGG" id="hes:HPSA_01140"/>
<dbReference type="HOGENOM" id="CLU_3396921_0_0_7"/>
<name>E8QUN4_HELPW</name>
<dbReference type="AlphaFoldDB" id="E8QUN4"/>
<dbReference type="Proteomes" id="UP000007467">
    <property type="component" value="Chromosome"/>
</dbReference>
<evidence type="ECO:0000313" key="2">
    <source>
        <dbReference type="Proteomes" id="UP000007467"/>
    </source>
</evidence>
<proteinExistence type="predicted"/>
<accession>E8QUN4</accession>